<evidence type="ECO:0000256" key="4">
    <source>
        <dbReference type="ARBA" id="ARBA00023002"/>
    </source>
</evidence>
<dbReference type="GO" id="GO:0016491">
    <property type="term" value="F:oxidoreductase activity"/>
    <property type="evidence" value="ECO:0007669"/>
    <property type="project" value="UniProtKB-KW"/>
</dbReference>
<dbReference type="InterPro" id="IPR036318">
    <property type="entry name" value="FAD-bd_PCMH-like_sf"/>
</dbReference>
<dbReference type="PANTHER" id="PTHR42973">
    <property type="entry name" value="BINDING OXIDOREDUCTASE, PUTATIVE (AFU_ORTHOLOGUE AFUA_1G17690)-RELATED"/>
    <property type="match status" value="1"/>
</dbReference>
<evidence type="ECO:0000313" key="8">
    <source>
        <dbReference type="Proteomes" id="UP000038010"/>
    </source>
</evidence>
<dbReference type="EMBL" id="LFJN01000012">
    <property type="protein sequence ID" value="KPI40357.1"/>
    <property type="molecule type" value="Genomic_DNA"/>
</dbReference>
<dbReference type="STRING" id="1664694.A0A0N1P197"/>
<dbReference type="RefSeq" id="XP_018000320.1">
    <property type="nucleotide sequence ID" value="XM_018147865.1"/>
</dbReference>
<keyword evidence="5" id="KW-0732">Signal</keyword>
<dbReference type="SUPFAM" id="SSF56176">
    <property type="entry name" value="FAD-binding/transporter-associated domain-like"/>
    <property type="match status" value="1"/>
</dbReference>
<evidence type="ECO:0000256" key="2">
    <source>
        <dbReference type="ARBA" id="ARBA00022630"/>
    </source>
</evidence>
<dbReference type="AlphaFoldDB" id="A0A0N1P197"/>
<dbReference type="PANTHER" id="PTHR42973:SF34">
    <property type="entry name" value="FAD BINDING DOMAIN PROTEIN (AFU_ORTHOLOGUE AFUA_3G02770)"/>
    <property type="match status" value="1"/>
</dbReference>
<proteinExistence type="inferred from homology"/>
<reference evidence="7 8" key="1">
    <citation type="submission" date="2015-06" db="EMBL/GenBank/DDBJ databases">
        <title>Draft genome of the ant-associated black yeast Phialophora attae CBS 131958.</title>
        <authorList>
            <person name="Moreno L.F."/>
            <person name="Stielow B.J."/>
            <person name="de Hoog S."/>
            <person name="Vicente V.A."/>
            <person name="Weiss V.A."/>
            <person name="de Vries M."/>
            <person name="Cruz L.M."/>
            <person name="Souza E.M."/>
        </authorList>
    </citation>
    <scope>NUCLEOTIDE SEQUENCE [LARGE SCALE GENOMIC DNA]</scope>
    <source>
        <strain evidence="7 8">CBS 131958</strain>
    </source>
</reference>
<dbReference type="Gene3D" id="3.40.462.20">
    <property type="match status" value="1"/>
</dbReference>
<name>A0A0N1P197_9EURO</name>
<evidence type="ECO:0000256" key="5">
    <source>
        <dbReference type="SAM" id="SignalP"/>
    </source>
</evidence>
<dbReference type="InterPro" id="IPR016166">
    <property type="entry name" value="FAD-bd_PCMH"/>
</dbReference>
<feature type="domain" description="FAD-binding PCMH-type" evidence="6">
    <location>
        <begin position="95"/>
        <end position="266"/>
    </location>
</feature>
<dbReference type="Proteomes" id="UP000038010">
    <property type="component" value="Unassembled WGS sequence"/>
</dbReference>
<gene>
    <name evidence="7" type="ORF">AB675_7494</name>
</gene>
<accession>A0A0N1P197</accession>
<comment type="caution">
    <text evidence="7">The sequence shown here is derived from an EMBL/GenBank/DDBJ whole genome shotgun (WGS) entry which is preliminary data.</text>
</comment>
<dbReference type="InterPro" id="IPR016167">
    <property type="entry name" value="FAD-bd_PCMH_sub1"/>
</dbReference>
<keyword evidence="4" id="KW-0560">Oxidoreductase</keyword>
<keyword evidence="2" id="KW-0285">Flavoprotein</keyword>
<dbReference type="Gene3D" id="3.30.465.10">
    <property type="match status" value="1"/>
</dbReference>
<protein>
    <submittedName>
        <fullName evidence="7">Bifunctional solanapyrone synthase</fullName>
    </submittedName>
</protein>
<evidence type="ECO:0000313" key="7">
    <source>
        <dbReference type="EMBL" id="KPI40357.1"/>
    </source>
</evidence>
<feature type="chain" id="PRO_5005879515" evidence="5">
    <location>
        <begin position="21"/>
        <end position="538"/>
    </location>
</feature>
<organism evidence="7 8">
    <name type="scientific">Cyphellophora attinorum</name>
    <dbReference type="NCBI Taxonomy" id="1664694"/>
    <lineage>
        <taxon>Eukaryota</taxon>
        <taxon>Fungi</taxon>
        <taxon>Dikarya</taxon>
        <taxon>Ascomycota</taxon>
        <taxon>Pezizomycotina</taxon>
        <taxon>Eurotiomycetes</taxon>
        <taxon>Chaetothyriomycetidae</taxon>
        <taxon>Chaetothyriales</taxon>
        <taxon>Cyphellophoraceae</taxon>
        <taxon>Cyphellophora</taxon>
    </lineage>
</organism>
<dbReference type="InterPro" id="IPR050416">
    <property type="entry name" value="FAD-linked_Oxidoreductase"/>
</dbReference>
<feature type="signal peptide" evidence="5">
    <location>
        <begin position="1"/>
        <end position="20"/>
    </location>
</feature>
<comment type="similarity">
    <text evidence="1">Belongs to the oxygen-dependent FAD-linked oxidoreductase family.</text>
</comment>
<evidence type="ECO:0000256" key="3">
    <source>
        <dbReference type="ARBA" id="ARBA00022827"/>
    </source>
</evidence>
<evidence type="ECO:0000256" key="1">
    <source>
        <dbReference type="ARBA" id="ARBA00005466"/>
    </source>
</evidence>
<evidence type="ECO:0000259" key="6">
    <source>
        <dbReference type="PROSITE" id="PS51387"/>
    </source>
</evidence>
<dbReference type="Gene3D" id="3.30.43.10">
    <property type="entry name" value="Uridine Diphospho-n-acetylenolpyruvylglucosamine Reductase, domain 2"/>
    <property type="match status" value="1"/>
</dbReference>
<dbReference type="OrthoDB" id="4154786at2759"/>
<dbReference type="Pfam" id="PF01565">
    <property type="entry name" value="FAD_binding_4"/>
    <property type="match status" value="1"/>
</dbReference>
<dbReference type="GO" id="GO:0071949">
    <property type="term" value="F:FAD binding"/>
    <property type="evidence" value="ECO:0007669"/>
    <property type="project" value="InterPro"/>
</dbReference>
<dbReference type="PROSITE" id="PS51387">
    <property type="entry name" value="FAD_PCMH"/>
    <property type="match status" value="1"/>
</dbReference>
<dbReference type="InterPro" id="IPR006094">
    <property type="entry name" value="Oxid_FAD_bind_N"/>
</dbReference>
<keyword evidence="3" id="KW-0274">FAD</keyword>
<keyword evidence="8" id="KW-1185">Reference proteome</keyword>
<dbReference type="InterPro" id="IPR016169">
    <property type="entry name" value="FAD-bd_PCMH_sub2"/>
</dbReference>
<sequence>MRFTSCILLLGAALSQAVSAQTIESADFNATEALLEKGINITALPQLAALAERSSNAACSIACGSLRILYGSAVLTEGSTAYDSFTGGYWSVQQSSVDPYCIFKPASALDVSVSILIARLSQCPFAVKSGGHAAFAGASSIEGGITIALERIDDIVVSKDKKTVAIGPGNLWFDVYTTLQPTNLAVIGGRVSGIGVGGLTLGGGISFFSNIYGWACDNVASYEVVTASGVVLTASPSQNSDLFWALRGGGNNFGVVTKFNLNTIPLPGHLMWGGSRIHTRDQFPQVIDAFYNVGINSPKDPNAAQIMSFAYAQSVDLDLVSADLQYAKPIANASIFSQYFAIPPFIDNTKVRTLSDLTQQFNASNPNGLRETYWASTYKLTEDLVTEVGNIFYDELAAIKDAAGIVPAATLQVISKGMLDNMKKNGGNPLGLIEDAAQGPFLLVNLNMQWTNIADDARIMQANANIIRRADAYAKQNGLYNDYIYMNYASQYQAVVPSYGKQNQAKLKTIAAKYDPTGVYQRLQPGYFKLDGSPATGL</sequence>
<dbReference type="GeneID" id="28739745"/>
<dbReference type="VEuPathDB" id="FungiDB:AB675_7494"/>